<dbReference type="InterPro" id="IPR026444">
    <property type="entry name" value="Secre_tail"/>
</dbReference>
<dbReference type="KEGG" id="hhy:Halhy_0858"/>
<dbReference type="Proteomes" id="UP000008461">
    <property type="component" value="Chromosome"/>
</dbReference>
<dbReference type="InterPro" id="IPR036116">
    <property type="entry name" value="FN3_sf"/>
</dbReference>
<dbReference type="EMBL" id="CP002691">
    <property type="protein sequence ID" value="AEE48763.1"/>
    <property type="molecule type" value="Genomic_DNA"/>
</dbReference>
<evidence type="ECO:0000313" key="2">
    <source>
        <dbReference type="Proteomes" id="UP000008461"/>
    </source>
</evidence>
<evidence type="ECO:0000313" key="1">
    <source>
        <dbReference type="EMBL" id="AEE48763.1"/>
    </source>
</evidence>
<dbReference type="AlphaFoldDB" id="F4L542"/>
<proteinExistence type="predicted"/>
<accession>F4L542</accession>
<reference key="2">
    <citation type="submission" date="2011-04" db="EMBL/GenBank/DDBJ databases">
        <title>Complete sequence of chromosome of Haliscomenobacter hydrossis DSM 1100.</title>
        <authorList>
            <consortium name="US DOE Joint Genome Institute (JGI-PGF)"/>
            <person name="Lucas S."/>
            <person name="Han J."/>
            <person name="Lapidus A."/>
            <person name="Bruce D."/>
            <person name="Goodwin L."/>
            <person name="Pitluck S."/>
            <person name="Peters L."/>
            <person name="Kyrpides N."/>
            <person name="Mavromatis K."/>
            <person name="Ivanova N."/>
            <person name="Ovchinnikova G."/>
            <person name="Pagani I."/>
            <person name="Daligault H."/>
            <person name="Detter J.C."/>
            <person name="Han C."/>
            <person name="Land M."/>
            <person name="Hauser L."/>
            <person name="Markowitz V."/>
            <person name="Cheng J.-F."/>
            <person name="Hugenholtz P."/>
            <person name="Woyke T."/>
            <person name="Wu D."/>
            <person name="Verbarg S."/>
            <person name="Frueling A."/>
            <person name="Brambilla E."/>
            <person name="Klenk H.-P."/>
            <person name="Eisen J.A."/>
        </authorList>
    </citation>
    <scope>NUCLEOTIDE SEQUENCE</scope>
    <source>
        <strain>DSM 1100</strain>
    </source>
</reference>
<dbReference type="SUPFAM" id="SSF55486">
    <property type="entry name" value="Metalloproteases ('zincins'), catalytic domain"/>
    <property type="match status" value="1"/>
</dbReference>
<gene>
    <name evidence="1" type="ordered locus">Halhy_0858</name>
</gene>
<name>F4L542_HALH1</name>
<dbReference type="HOGENOM" id="CLU_576036_0_0_10"/>
<dbReference type="SUPFAM" id="SSF49265">
    <property type="entry name" value="Fibronectin type III"/>
    <property type="match status" value="1"/>
</dbReference>
<dbReference type="InterPro" id="IPR024079">
    <property type="entry name" value="MetalloPept_cat_dom_sf"/>
</dbReference>
<sequence length="440" mass="49063">MTIHVVGTDEGKDYLNGNVILDALCALNQKFAHANIQFFIKDDFNYINNSLLFAHDKVTFPKVPALFSKYNVSGTVNIYFVRDPMGACGYNYMPGGKSMGIVLSNDCTNGKDANWAHEMGHYLSLPHTFYGWEMETPNFAQPAPHATKMGVEVEMADGQNCAFAGDGFCDTPADYLAGRWYCDDKGISITKQMDPSGAYFCSDGSLIMSYSLDECAERFSPNQAAAMHSYLGEELAGHFMDSAPCAQLGSVGDILKFPGNKVVVNTLNRKIFFNWEKAPNASGYLLEVSLLANFGTTVYRGITRDTSMVVDNLTSSRPYYWRIRPFNAMYVCKTYSAVRSFTINQTTGLPVLNTLHEVELFPNPVHPGEDIRLRFEADENMKLQAVLVNTLGAVVHQQNLQTNIGNNEYQLRPNQLLPFGVYWLWIKGDKGALSRKIVVH</sequence>
<protein>
    <submittedName>
        <fullName evidence="1">Peptidase M43B pregnancy-associated plasma-A</fullName>
    </submittedName>
</protein>
<organism evidence="1 2">
    <name type="scientific">Haliscomenobacter hydrossis (strain ATCC 27775 / DSM 1100 / LMG 10767 / O)</name>
    <dbReference type="NCBI Taxonomy" id="760192"/>
    <lineage>
        <taxon>Bacteria</taxon>
        <taxon>Pseudomonadati</taxon>
        <taxon>Bacteroidota</taxon>
        <taxon>Saprospiria</taxon>
        <taxon>Saprospirales</taxon>
        <taxon>Haliscomenobacteraceae</taxon>
        <taxon>Haliscomenobacter</taxon>
    </lineage>
</organism>
<reference evidence="1 2" key="1">
    <citation type="journal article" date="2011" name="Stand. Genomic Sci.">
        <title>Complete genome sequence of Haliscomenobacter hydrossis type strain (O).</title>
        <authorList>
            <consortium name="US DOE Joint Genome Institute (JGI-PGF)"/>
            <person name="Daligault H."/>
            <person name="Lapidus A."/>
            <person name="Zeytun A."/>
            <person name="Nolan M."/>
            <person name="Lucas S."/>
            <person name="Del Rio T.G."/>
            <person name="Tice H."/>
            <person name="Cheng J.F."/>
            <person name="Tapia R."/>
            <person name="Han C."/>
            <person name="Goodwin L."/>
            <person name="Pitluck S."/>
            <person name="Liolios K."/>
            <person name="Pagani I."/>
            <person name="Ivanova N."/>
            <person name="Huntemann M."/>
            <person name="Mavromatis K."/>
            <person name="Mikhailova N."/>
            <person name="Pati A."/>
            <person name="Chen A."/>
            <person name="Palaniappan K."/>
            <person name="Land M."/>
            <person name="Hauser L."/>
            <person name="Brambilla E.M."/>
            <person name="Rohde M."/>
            <person name="Verbarg S."/>
            <person name="Goker M."/>
            <person name="Bristow J."/>
            <person name="Eisen J.A."/>
            <person name="Markowitz V."/>
            <person name="Hugenholtz P."/>
            <person name="Kyrpides N.C."/>
            <person name="Klenk H.P."/>
            <person name="Woyke T."/>
        </authorList>
    </citation>
    <scope>NUCLEOTIDE SEQUENCE [LARGE SCALE GENOMIC DNA]</scope>
    <source>
        <strain evidence="2">ATCC 27775 / DSM 1100 / LMG 10767 / O</strain>
    </source>
</reference>
<dbReference type="Gene3D" id="2.60.40.10">
    <property type="entry name" value="Immunoglobulins"/>
    <property type="match status" value="1"/>
</dbReference>
<dbReference type="InterPro" id="IPR013783">
    <property type="entry name" value="Ig-like_fold"/>
</dbReference>
<dbReference type="STRING" id="760192.Halhy_0858"/>
<dbReference type="Gene3D" id="3.40.390.10">
    <property type="entry name" value="Collagenase (Catalytic Domain)"/>
    <property type="match status" value="1"/>
</dbReference>
<dbReference type="NCBIfam" id="TIGR04183">
    <property type="entry name" value="Por_Secre_tail"/>
    <property type="match status" value="1"/>
</dbReference>
<keyword evidence="2" id="KW-1185">Reference proteome</keyword>
<dbReference type="GO" id="GO:0008237">
    <property type="term" value="F:metallopeptidase activity"/>
    <property type="evidence" value="ECO:0007669"/>
    <property type="project" value="InterPro"/>
</dbReference>
<dbReference type="eggNOG" id="COG1572">
    <property type="taxonomic scope" value="Bacteria"/>
</dbReference>